<proteinExistence type="predicted"/>
<gene>
    <name evidence="1" type="ORF">M9Y10_020676</name>
</gene>
<protein>
    <submittedName>
        <fullName evidence="1">Uncharacterized protein</fullName>
    </submittedName>
</protein>
<reference evidence="1 2" key="1">
    <citation type="submission" date="2024-04" db="EMBL/GenBank/DDBJ databases">
        <title>Tritrichomonas musculus Genome.</title>
        <authorList>
            <person name="Alves-Ferreira E."/>
            <person name="Grigg M."/>
            <person name="Lorenzi H."/>
            <person name="Galac M."/>
        </authorList>
    </citation>
    <scope>NUCLEOTIDE SEQUENCE [LARGE SCALE GENOMIC DNA]</scope>
    <source>
        <strain evidence="1 2">EAF2021</strain>
    </source>
</reference>
<dbReference type="Proteomes" id="UP001470230">
    <property type="component" value="Unassembled WGS sequence"/>
</dbReference>
<organism evidence="1 2">
    <name type="scientific">Tritrichomonas musculus</name>
    <dbReference type="NCBI Taxonomy" id="1915356"/>
    <lineage>
        <taxon>Eukaryota</taxon>
        <taxon>Metamonada</taxon>
        <taxon>Parabasalia</taxon>
        <taxon>Tritrichomonadida</taxon>
        <taxon>Tritrichomonadidae</taxon>
        <taxon>Tritrichomonas</taxon>
    </lineage>
</organism>
<dbReference type="EMBL" id="JAPFFF010000030">
    <property type="protein sequence ID" value="KAK8845758.1"/>
    <property type="molecule type" value="Genomic_DNA"/>
</dbReference>
<sequence length="265" mass="29714">MACKVHLDDVNEKLSNEINSLNTAVDNRYTKSEVDDKLKPINDKLIGDVGSITTDLSDRYTKKEVDDKLIPINNKFDDYVLKTSFDSSISDINTSLTDRYTKKEVDDKLTLTNNKFNNYVTTSSFTTTVSDINDELTGEEITDFKVGKPVFASGHVYKQVNDKWESSTVKDRSDCICSVVIDGSYKEFVGVITQVDETNGCITFASHGDVLFNCDDANLYQIGDVILYNGKILDEDYAMTLRIQQSIVGKVTGKINEHTLAIFMK</sequence>
<keyword evidence="2" id="KW-1185">Reference proteome</keyword>
<evidence type="ECO:0000313" key="2">
    <source>
        <dbReference type="Proteomes" id="UP001470230"/>
    </source>
</evidence>
<name>A0ABR2HF93_9EUKA</name>
<evidence type="ECO:0000313" key="1">
    <source>
        <dbReference type="EMBL" id="KAK8845758.1"/>
    </source>
</evidence>
<comment type="caution">
    <text evidence="1">The sequence shown here is derived from an EMBL/GenBank/DDBJ whole genome shotgun (WGS) entry which is preliminary data.</text>
</comment>
<accession>A0ABR2HF93</accession>